<dbReference type="PANTHER" id="PTHR11451">
    <property type="entry name" value="THREONINE-TRNA LIGASE"/>
    <property type="match status" value="1"/>
</dbReference>
<keyword evidence="8" id="KW-0648">Protein biosynthesis</keyword>
<dbReference type="SUPFAM" id="SSF81271">
    <property type="entry name" value="TGS-like"/>
    <property type="match status" value="1"/>
</dbReference>
<dbReference type="InterPro" id="IPR018163">
    <property type="entry name" value="Thr/Ala-tRNA-synth_IIc_edit"/>
</dbReference>
<dbReference type="NCBIfam" id="TIGR00418">
    <property type="entry name" value="thrS"/>
    <property type="match status" value="1"/>
</dbReference>
<evidence type="ECO:0000256" key="5">
    <source>
        <dbReference type="ARBA" id="ARBA00022598"/>
    </source>
</evidence>
<dbReference type="PRINTS" id="PR01047">
    <property type="entry name" value="TRNASYNTHTHR"/>
</dbReference>
<evidence type="ECO:0000259" key="13">
    <source>
        <dbReference type="PROSITE" id="PS50862"/>
    </source>
</evidence>
<accession>A0A192ZI85</accession>
<evidence type="ECO:0000256" key="3">
    <source>
        <dbReference type="ARBA" id="ARBA00013163"/>
    </source>
</evidence>
<dbReference type="InterPro" id="IPR012675">
    <property type="entry name" value="Beta-grasp_dom_sf"/>
</dbReference>
<dbReference type="InterPro" id="IPR004154">
    <property type="entry name" value="Anticodon-bd"/>
</dbReference>
<dbReference type="FunFam" id="3.30.930.10:FF:000019">
    <property type="entry name" value="Threonine--tRNA ligase"/>
    <property type="match status" value="1"/>
</dbReference>
<feature type="domain" description="Aminoacyl-transfer RNA synthetases class-II family profile" evidence="13">
    <location>
        <begin position="304"/>
        <end position="574"/>
    </location>
</feature>
<sequence length="676" mass="77635">MESKEESRLPSWIKDRESAFEKYHVRELERLEAAKAANEPITVNIPNKDPFIGVKHVTTPYQVGEAVYGKGFADRCLVATVDGKEWDLNRPLVSDCTIELHNYEKSDLAKYVFQHSSAHMLGYAMEVVFGCMLNRGPPQEDGGFFYEGGMEGMVSETDYEKLQKVVDDLIKLNAPFERVELSKEEASEMFSYNKYKDLEEKEGDVITVYRCGPFIDPCTGPHIPRTGVVKAFAVTKNSSAYFKGDSDLDVLQRVYGIAFPNPKMLKQWLHVQEEAAKRDHRKIGRDQDLFFFDPVSAGSCFFLPNGEKIYERLIGFMKRLIFLDGYEMVISPNIFNSKLWMTSGHWQNYRENMFSFSIKEGKGEESIYGLKPMNCPGHAVMYLHKTRSWRELPLRWAEFGIVHRNELSGALSGLIRVRKFVQDDAHIFCAKEDVGSEVLGCLNLMQRVYSTFGLDFELILSTMPEKHLGTEDMWKVAESQLEYALKEFGKDFTVNPGDGAFYGPKIDVVLLDALHRKHQCATVQLDFNLPERFHLTYMSKQDKEETCAIIHRAILGSVERFIAILTEHFAGKWPFWISPRQARIITVNDTHIPYARSVRAKLMEAGYHVEIDDSDKTVPKKVREAQLAQFNFILVVGNDEISDETVNVRTRDNVVHGKKKIEELLKEFDELMREHK</sequence>
<gene>
    <name evidence="15" type="primary">trs</name>
</gene>
<dbReference type="PROSITE" id="PS51880">
    <property type="entry name" value="TGS"/>
    <property type="match status" value="1"/>
</dbReference>
<dbReference type="GO" id="GO:0004829">
    <property type="term" value="F:threonine-tRNA ligase activity"/>
    <property type="evidence" value="ECO:0007669"/>
    <property type="project" value="UniProtKB-EC"/>
</dbReference>
<organism evidence="15">
    <name type="scientific">Stygiella incarcerata</name>
    <dbReference type="NCBI Taxonomy" id="1712417"/>
    <lineage>
        <taxon>Eukaryota</taxon>
        <taxon>Discoba</taxon>
        <taxon>Jakobida</taxon>
        <taxon>Andalucina</taxon>
        <taxon>Stygiellidae</taxon>
        <taxon>Stygiella</taxon>
    </lineage>
</organism>
<dbReference type="InterPro" id="IPR004095">
    <property type="entry name" value="TGS"/>
</dbReference>
<evidence type="ECO:0000256" key="11">
    <source>
        <dbReference type="ARBA" id="ARBA00049515"/>
    </source>
</evidence>
<evidence type="ECO:0000256" key="9">
    <source>
        <dbReference type="ARBA" id="ARBA00023146"/>
    </source>
</evidence>
<evidence type="ECO:0000256" key="4">
    <source>
        <dbReference type="ARBA" id="ARBA00022490"/>
    </source>
</evidence>
<keyword evidence="7" id="KW-0067">ATP-binding</keyword>
<dbReference type="HAMAP" id="MF_00184">
    <property type="entry name" value="Thr_tRNA_synth"/>
    <property type="match status" value="1"/>
</dbReference>
<dbReference type="EMBL" id="KX235508">
    <property type="protein sequence ID" value="ANM86237.1"/>
    <property type="molecule type" value="mRNA"/>
</dbReference>
<dbReference type="Pfam" id="PF07973">
    <property type="entry name" value="tRNA_SAD"/>
    <property type="match status" value="1"/>
</dbReference>
<dbReference type="SUPFAM" id="SSF52954">
    <property type="entry name" value="Class II aaRS ABD-related"/>
    <property type="match status" value="1"/>
</dbReference>
<dbReference type="FunFam" id="3.30.980.10:FF:000005">
    <property type="entry name" value="Threonyl-tRNA synthetase, mitochondrial"/>
    <property type="match status" value="1"/>
</dbReference>
<dbReference type="EC" id="6.1.1.3" evidence="3"/>
<dbReference type="SUPFAM" id="SSF55186">
    <property type="entry name" value="ThrRS/AlaRS common domain"/>
    <property type="match status" value="1"/>
</dbReference>
<dbReference type="InterPro" id="IPR006195">
    <property type="entry name" value="aa-tRNA-synth_II"/>
</dbReference>
<keyword evidence="5" id="KW-0436">Ligase</keyword>
<comment type="catalytic activity">
    <reaction evidence="11">
        <text>tRNA(Thr) + L-threonine + ATP = L-threonyl-tRNA(Thr) + AMP + diphosphate + H(+)</text>
        <dbReference type="Rhea" id="RHEA:24624"/>
        <dbReference type="Rhea" id="RHEA-COMP:9670"/>
        <dbReference type="Rhea" id="RHEA-COMP:9704"/>
        <dbReference type="ChEBI" id="CHEBI:15378"/>
        <dbReference type="ChEBI" id="CHEBI:30616"/>
        <dbReference type="ChEBI" id="CHEBI:33019"/>
        <dbReference type="ChEBI" id="CHEBI:57926"/>
        <dbReference type="ChEBI" id="CHEBI:78442"/>
        <dbReference type="ChEBI" id="CHEBI:78534"/>
        <dbReference type="ChEBI" id="CHEBI:456215"/>
        <dbReference type="EC" id="6.1.1.3"/>
    </reaction>
</comment>
<dbReference type="PROSITE" id="PS50862">
    <property type="entry name" value="AA_TRNA_LIGASE_II"/>
    <property type="match status" value="1"/>
</dbReference>
<dbReference type="CDD" id="cd01667">
    <property type="entry name" value="TGS_ThrRS"/>
    <property type="match status" value="1"/>
</dbReference>
<dbReference type="SUPFAM" id="SSF55681">
    <property type="entry name" value="Class II aaRS and biotin synthetases"/>
    <property type="match status" value="1"/>
</dbReference>
<evidence type="ECO:0000259" key="14">
    <source>
        <dbReference type="PROSITE" id="PS51880"/>
    </source>
</evidence>
<name>A0A192ZI85_9EUKA</name>
<dbReference type="AlphaFoldDB" id="A0A192ZI85"/>
<evidence type="ECO:0000256" key="7">
    <source>
        <dbReference type="ARBA" id="ARBA00022840"/>
    </source>
</evidence>
<dbReference type="Pfam" id="PF00587">
    <property type="entry name" value="tRNA-synt_2b"/>
    <property type="match status" value="1"/>
</dbReference>
<dbReference type="GO" id="GO:0005524">
    <property type="term" value="F:ATP binding"/>
    <property type="evidence" value="ECO:0007669"/>
    <property type="project" value="UniProtKB-KW"/>
</dbReference>
<protein>
    <recommendedName>
        <fullName evidence="12">Probable threonine--tRNA ligase, cytoplasmic</fullName>
        <ecNumber evidence="3">6.1.1.3</ecNumber>
    </recommendedName>
    <alternativeName>
        <fullName evidence="10">Threonyl-tRNA synthetase</fullName>
    </alternativeName>
</protein>
<dbReference type="CDD" id="cd00771">
    <property type="entry name" value="ThrRS_core"/>
    <property type="match status" value="1"/>
</dbReference>
<evidence type="ECO:0000313" key="15">
    <source>
        <dbReference type="EMBL" id="ANM86237.1"/>
    </source>
</evidence>
<dbReference type="Gene3D" id="3.40.50.800">
    <property type="entry name" value="Anticodon-binding domain"/>
    <property type="match status" value="1"/>
</dbReference>
<dbReference type="Gene3D" id="3.30.980.10">
    <property type="entry name" value="Threonyl-trna Synthetase, Chain A, domain 2"/>
    <property type="match status" value="1"/>
</dbReference>
<dbReference type="Gene3D" id="3.30.930.10">
    <property type="entry name" value="Bira Bifunctional Protein, Domain 2"/>
    <property type="match status" value="1"/>
</dbReference>
<dbReference type="InterPro" id="IPR002320">
    <property type="entry name" value="Thr-tRNA-ligase_IIa"/>
</dbReference>
<evidence type="ECO:0000256" key="8">
    <source>
        <dbReference type="ARBA" id="ARBA00022917"/>
    </source>
</evidence>
<dbReference type="GO" id="GO:0006435">
    <property type="term" value="P:threonyl-tRNA aminoacylation"/>
    <property type="evidence" value="ECO:0007669"/>
    <property type="project" value="InterPro"/>
</dbReference>
<keyword evidence="6" id="KW-0547">Nucleotide-binding</keyword>
<dbReference type="Pfam" id="PF02824">
    <property type="entry name" value="TGS"/>
    <property type="match status" value="1"/>
</dbReference>
<keyword evidence="4" id="KW-0963">Cytoplasm</keyword>
<dbReference type="CDD" id="cd00860">
    <property type="entry name" value="ThrRS_anticodon"/>
    <property type="match status" value="1"/>
</dbReference>
<dbReference type="Gene3D" id="3.10.20.30">
    <property type="match status" value="1"/>
</dbReference>
<proteinExistence type="evidence at transcript level"/>
<dbReference type="GO" id="GO:0005739">
    <property type="term" value="C:mitochondrion"/>
    <property type="evidence" value="ECO:0007669"/>
    <property type="project" value="TreeGrafter"/>
</dbReference>
<comment type="similarity">
    <text evidence="2">Belongs to the class-II aminoacyl-tRNA synthetase family.</text>
</comment>
<reference evidence="15" key="1">
    <citation type="submission" date="2016-05" db="EMBL/GenBank/DDBJ databases">
        <title>Novel hydrogenosomes in the microaerophilic jakobid Stygiella incarcerata.</title>
        <authorList>
            <person name="Leger M.M."/>
            <person name="Eme L."/>
            <person name="Hug L.A."/>
            <person name="Roger A.J."/>
        </authorList>
    </citation>
    <scope>NUCLEOTIDE SEQUENCE</scope>
</reference>
<dbReference type="InterPro" id="IPR012947">
    <property type="entry name" value="tRNA_SAD"/>
</dbReference>
<dbReference type="Pfam" id="PF03129">
    <property type="entry name" value="HGTP_anticodon"/>
    <property type="match status" value="1"/>
</dbReference>
<dbReference type="InterPro" id="IPR045864">
    <property type="entry name" value="aa-tRNA-synth_II/BPL/LPL"/>
</dbReference>
<feature type="domain" description="TGS" evidence="14">
    <location>
        <begin position="39"/>
        <end position="102"/>
    </location>
</feature>
<keyword evidence="9 15" id="KW-0030">Aminoacyl-tRNA synthetase</keyword>
<evidence type="ECO:0000256" key="2">
    <source>
        <dbReference type="ARBA" id="ARBA00008226"/>
    </source>
</evidence>
<comment type="subcellular location">
    <subcellularLocation>
        <location evidence="1">Cytoplasm</location>
    </subcellularLocation>
</comment>
<dbReference type="InterPro" id="IPR012676">
    <property type="entry name" value="TGS-like"/>
</dbReference>
<dbReference type="InterPro" id="IPR047246">
    <property type="entry name" value="ThrRS_anticodon"/>
</dbReference>
<dbReference type="InterPro" id="IPR036621">
    <property type="entry name" value="Anticodon-bd_dom_sf"/>
</dbReference>
<evidence type="ECO:0000256" key="1">
    <source>
        <dbReference type="ARBA" id="ARBA00004496"/>
    </source>
</evidence>
<dbReference type="PANTHER" id="PTHR11451:SF46">
    <property type="entry name" value="THREONINE--TRNA LIGASE"/>
    <property type="match status" value="1"/>
</dbReference>
<evidence type="ECO:0000256" key="6">
    <source>
        <dbReference type="ARBA" id="ARBA00022741"/>
    </source>
</evidence>
<evidence type="ECO:0000256" key="12">
    <source>
        <dbReference type="ARBA" id="ARBA00072369"/>
    </source>
</evidence>
<dbReference type="InterPro" id="IPR002314">
    <property type="entry name" value="aa-tRNA-synt_IIb"/>
</dbReference>
<dbReference type="SMART" id="SM00863">
    <property type="entry name" value="tRNA_SAD"/>
    <property type="match status" value="1"/>
</dbReference>
<dbReference type="InterPro" id="IPR033728">
    <property type="entry name" value="ThrRS_core"/>
</dbReference>
<dbReference type="FunFam" id="3.40.50.800:FF:000019">
    <property type="entry name" value="Threonine--tRNA ligase mitochondrial 1"/>
    <property type="match status" value="1"/>
</dbReference>
<evidence type="ECO:0000256" key="10">
    <source>
        <dbReference type="ARBA" id="ARBA00031900"/>
    </source>
</evidence>